<name>A0A136M0R8_9BACT</name>
<dbReference type="NCBIfam" id="TIGR00613">
    <property type="entry name" value="reco"/>
    <property type="match status" value="1"/>
</dbReference>
<organism evidence="9 10">
    <name type="scientific">candidate division WS6 bacterium OLB20</name>
    <dbReference type="NCBI Taxonomy" id="1617426"/>
    <lineage>
        <taxon>Bacteria</taxon>
        <taxon>Candidatus Dojkabacteria</taxon>
    </lineage>
</organism>
<dbReference type="Pfam" id="PF11967">
    <property type="entry name" value="RecO_N"/>
    <property type="match status" value="1"/>
</dbReference>
<evidence type="ECO:0000259" key="8">
    <source>
        <dbReference type="Pfam" id="PF11967"/>
    </source>
</evidence>
<evidence type="ECO:0000256" key="3">
    <source>
        <dbReference type="ARBA" id="ARBA00022763"/>
    </source>
</evidence>
<evidence type="ECO:0000313" key="10">
    <source>
        <dbReference type="Proteomes" id="UP000070457"/>
    </source>
</evidence>
<keyword evidence="4 7" id="KW-0233">DNA recombination</keyword>
<keyword evidence="5 7" id="KW-0234">DNA repair</keyword>
<dbReference type="GO" id="GO:0006310">
    <property type="term" value="P:DNA recombination"/>
    <property type="evidence" value="ECO:0007669"/>
    <property type="project" value="UniProtKB-UniRule"/>
</dbReference>
<evidence type="ECO:0000313" key="9">
    <source>
        <dbReference type="EMBL" id="KXK27467.1"/>
    </source>
</evidence>
<evidence type="ECO:0000256" key="7">
    <source>
        <dbReference type="HAMAP-Rule" id="MF_00201"/>
    </source>
</evidence>
<dbReference type="GO" id="GO:0043590">
    <property type="term" value="C:bacterial nucleoid"/>
    <property type="evidence" value="ECO:0007669"/>
    <property type="project" value="TreeGrafter"/>
</dbReference>
<dbReference type="InterPro" id="IPR042242">
    <property type="entry name" value="RecO_C"/>
</dbReference>
<dbReference type="SUPFAM" id="SSF50249">
    <property type="entry name" value="Nucleic acid-binding proteins"/>
    <property type="match status" value="1"/>
</dbReference>
<dbReference type="Gene3D" id="1.20.1440.120">
    <property type="entry name" value="Recombination protein O, C-terminal domain"/>
    <property type="match status" value="1"/>
</dbReference>
<dbReference type="AlphaFoldDB" id="A0A136M0R8"/>
<feature type="domain" description="DNA replication/recombination mediator RecO N-terminal" evidence="8">
    <location>
        <begin position="1"/>
        <end position="75"/>
    </location>
</feature>
<dbReference type="PANTHER" id="PTHR33991">
    <property type="entry name" value="DNA REPAIR PROTEIN RECO"/>
    <property type="match status" value="1"/>
</dbReference>
<dbReference type="GO" id="GO:0006302">
    <property type="term" value="P:double-strand break repair"/>
    <property type="evidence" value="ECO:0007669"/>
    <property type="project" value="TreeGrafter"/>
</dbReference>
<evidence type="ECO:0000256" key="4">
    <source>
        <dbReference type="ARBA" id="ARBA00023172"/>
    </source>
</evidence>
<keyword evidence="3 7" id="KW-0227">DNA damage</keyword>
<sequence>MRSYKDTGYIIKVRQLREADKLVVLFTKDKGRIETVAKGASRLLSRKSSSIDLLNRVTVNLYQGKQLDVITEIALEDDYASVKQDLAGISQVFYILELLDVFTRYLPEHDTLFAMLEDFLQLFTDKSTRITLLRSFELKLLDIFGFGPDLYHCLHSGSDLKPGERRVSASSGQAGYLRLEALPNKPRSPVLIGDDIVKVQRYLLHEDLGSARHLAITQNQQNTLQSVQRNWMQGILERSLKSMNFIDEINARHAQA</sequence>
<dbReference type="PANTHER" id="PTHR33991:SF1">
    <property type="entry name" value="DNA REPAIR PROTEIN RECO"/>
    <property type="match status" value="1"/>
</dbReference>
<dbReference type="Pfam" id="PF02565">
    <property type="entry name" value="RecO_C"/>
    <property type="match status" value="1"/>
</dbReference>
<dbReference type="InterPro" id="IPR012340">
    <property type="entry name" value="NA-bd_OB-fold"/>
</dbReference>
<dbReference type="SUPFAM" id="SSF57863">
    <property type="entry name" value="ArfGap/RecO-like zinc finger"/>
    <property type="match status" value="1"/>
</dbReference>
<protein>
    <recommendedName>
        <fullName evidence="2 7">DNA repair protein RecO</fullName>
    </recommendedName>
    <alternativeName>
        <fullName evidence="6 7">Recombination protein O</fullName>
    </alternativeName>
</protein>
<reference evidence="9 10" key="1">
    <citation type="submission" date="2015-02" db="EMBL/GenBank/DDBJ databases">
        <title>Improved understanding of the partial-nitritation anammox process through 23 genomes representing the majority of the microbial community.</title>
        <authorList>
            <person name="Speth D.R."/>
            <person name="In T Zandt M."/>
            <person name="Guerrero Cruz S."/>
            <person name="Jetten M.S."/>
            <person name="Dutilh B.E."/>
        </authorList>
    </citation>
    <scope>NUCLEOTIDE SEQUENCE [LARGE SCALE GENOMIC DNA]</scope>
    <source>
        <strain evidence="9">OLB20</strain>
    </source>
</reference>
<evidence type="ECO:0000256" key="2">
    <source>
        <dbReference type="ARBA" id="ARBA00021310"/>
    </source>
</evidence>
<evidence type="ECO:0000256" key="6">
    <source>
        <dbReference type="ARBA" id="ARBA00033409"/>
    </source>
</evidence>
<dbReference type="InterPro" id="IPR037278">
    <property type="entry name" value="ARFGAP/RecO"/>
</dbReference>
<accession>A0A136M0R8</accession>
<comment type="caution">
    <text evidence="9">The sequence shown here is derived from an EMBL/GenBank/DDBJ whole genome shotgun (WGS) entry which is preliminary data.</text>
</comment>
<dbReference type="Gene3D" id="2.40.50.140">
    <property type="entry name" value="Nucleic acid-binding proteins"/>
    <property type="match status" value="1"/>
</dbReference>
<dbReference type="InterPro" id="IPR022572">
    <property type="entry name" value="DNA_rep/recomb_RecO_N"/>
</dbReference>
<dbReference type="Proteomes" id="UP000070457">
    <property type="component" value="Unassembled WGS sequence"/>
</dbReference>
<dbReference type="STRING" id="1617426.TR69_WS6001000344"/>
<comment type="similarity">
    <text evidence="1 7">Belongs to the RecO family.</text>
</comment>
<evidence type="ECO:0000256" key="5">
    <source>
        <dbReference type="ARBA" id="ARBA00023204"/>
    </source>
</evidence>
<gene>
    <name evidence="7 9" type="primary">recO</name>
    <name evidence="9" type="ORF">TR69_WS6001000344</name>
</gene>
<dbReference type="HAMAP" id="MF_00201">
    <property type="entry name" value="RecO"/>
    <property type="match status" value="1"/>
</dbReference>
<evidence type="ECO:0000256" key="1">
    <source>
        <dbReference type="ARBA" id="ARBA00007452"/>
    </source>
</evidence>
<dbReference type="InterPro" id="IPR003717">
    <property type="entry name" value="RecO"/>
</dbReference>
<proteinExistence type="inferred from homology"/>
<comment type="function">
    <text evidence="7">Involved in DNA repair and RecF pathway recombination.</text>
</comment>
<dbReference type="EMBL" id="JYNZ01000002">
    <property type="protein sequence ID" value="KXK27467.1"/>
    <property type="molecule type" value="Genomic_DNA"/>
</dbReference>